<dbReference type="FunFam" id="1.20.1250.20:FF:000001">
    <property type="entry name" value="Dicarboxylate MFS transporter"/>
    <property type="match status" value="1"/>
</dbReference>
<dbReference type="SUPFAM" id="SSF103473">
    <property type="entry name" value="MFS general substrate transporter"/>
    <property type="match status" value="1"/>
</dbReference>
<evidence type="ECO:0000256" key="9">
    <source>
        <dbReference type="ARBA" id="ARBA00037295"/>
    </source>
</evidence>
<organism evidence="14 15">
    <name type="scientific">Allosaccharopolyspora coralli</name>
    <dbReference type="NCBI Taxonomy" id="2665642"/>
    <lineage>
        <taxon>Bacteria</taxon>
        <taxon>Bacillati</taxon>
        <taxon>Actinomycetota</taxon>
        <taxon>Actinomycetes</taxon>
        <taxon>Pseudonocardiales</taxon>
        <taxon>Pseudonocardiaceae</taxon>
        <taxon>Allosaccharopolyspora</taxon>
    </lineage>
</organism>
<reference evidence="15" key="1">
    <citation type="submission" date="2019-11" db="EMBL/GenBank/DDBJ databases">
        <title>The complete genome sequence of Saccharopolyspora sp. E2A.</title>
        <authorList>
            <person name="Zhang G."/>
        </authorList>
    </citation>
    <scope>NUCLEOTIDE SEQUENCE [LARGE SCALE GENOMIC DNA]</scope>
    <source>
        <strain evidence="15">E2A</strain>
    </source>
</reference>
<dbReference type="Pfam" id="PF00083">
    <property type="entry name" value="Sugar_tr"/>
    <property type="match status" value="1"/>
</dbReference>
<comment type="subcellular location">
    <subcellularLocation>
        <location evidence="1">Cell membrane</location>
        <topology evidence="1">Multi-pass membrane protein</topology>
    </subcellularLocation>
</comment>
<feature type="transmembrane region" description="Helical" evidence="12">
    <location>
        <begin position="312"/>
        <end position="332"/>
    </location>
</feature>
<evidence type="ECO:0000313" key="15">
    <source>
        <dbReference type="Proteomes" id="UP000371041"/>
    </source>
</evidence>
<dbReference type="EMBL" id="CP045929">
    <property type="protein sequence ID" value="QGK68242.1"/>
    <property type="molecule type" value="Genomic_DNA"/>
</dbReference>
<protein>
    <recommendedName>
        <fullName evidence="10">Putative proline/betaine transporter</fullName>
    </recommendedName>
</protein>
<comment type="similarity">
    <text evidence="2">Belongs to the major facilitator superfamily. Metabolite:H+ Symporter (MHS) family (TC 2.A.1.6) family.</text>
</comment>
<dbReference type="InterPro" id="IPR011701">
    <property type="entry name" value="MFS"/>
</dbReference>
<evidence type="ECO:0000256" key="5">
    <source>
        <dbReference type="ARBA" id="ARBA00022692"/>
    </source>
</evidence>
<evidence type="ECO:0000256" key="2">
    <source>
        <dbReference type="ARBA" id="ARBA00008240"/>
    </source>
</evidence>
<dbReference type="PANTHER" id="PTHR43528:SF1">
    <property type="entry name" value="ALPHA-KETOGLUTARATE PERMEASE"/>
    <property type="match status" value="1"/>
</dbReference>
<dbReference type="Proteomes" id="UP000371041">
    <property type="component" value="Chromosome"/>
</dbReference>
<dbReference type="Pfam" id="PF07690">
    <property type="entry name" value="MFS_1"/>
    <property type="match status" value="1"/>
</dbReference>
<feature type="transmembrane region" description="Helical" evidence="12">
    <location>
        <begin position="280"/>
        <end position="300"/>
    </location>
</feature>
<feature type="transmembrane region" description="Helical" evidence="12">
    <location>
        <begin position="372"/>
        <end position="394"/>
    </location>
</feature>
<keyword evidence="8 12" id="KW-0472">Membrane</keyword>
<feature type="region of interest" description="Disordered" evidence="11">
    <location>
        <begin position="429"/>
        <end position="449"/>
    </location>
</feature>
<evidence type="ECO:0000256" key="8">
    <source>
        <dbReference type="ARBA" id="ARBA00023136"/>
    </source>
</evidence>
<dbReference type="RefSeq" id="WP_154074851.1">
    <property type="nucleotide sequence ID" value="NZ_CP045929.1"/>
</dbReference>
<dbReference type="PANTHER" id="PTHR43528">
    <property type="entry name" value="ALPHA-KETOGLUTARATE PERMEASE"/>
    <property type="match status" value="1"/>
</dbReference>
<keyword evidence="6" id="KW-0769">Symport</keyword>
<accession>A0A5Q3Q180</accession>
<evidence type="ECO:0000256" key="12">
    <source>
        <dbReference type="SAM" id="Phobius"/>
    </source>
</evidence>
<dbReference type="AlphaFoldDB" id="A0A5Q3Q180"/>
<dbReference type="PROSITE" id="PS00217">
    <property type="entry name" value="SUGAR_TRANSPORT_2"/>
    <property type="match status" value="1"/>
</dbReference>
<dbReference type="GO" id="GO:0005886">
    <property type="term" value="C:plasma membrane"/>
    <property type="evidence" value="ECO:0007669"/>
    <property type="project" value="UniProtKB-SubCell"/>
</dbReference>
<feature type="transmembrane region" description="Helical" evidence="12">
    <location>
        <begin position="246"/>
        <end position="268"/>
    </location>
</feature>
<keyword evidence="4" id="KW-1003">Cell membrane</keyword>
<dbReference type="InterPro" id="IPR005828">
    <property type="entry name" value="MFS_sugar_transport-like"/>
</dbReference>
<feature type="transmembrane region" description="Helical" evidence="12">
    <location>
        <begin position="20"/>
        <end position="44"/>
    </location>
</feature>
<feature type="transmembrane region" description="Helical" evidence="12">
    <location>
        <begin position="56"/>
        <end position="77"/>
    </location>
</feature>
<evidence type="ECO:0000256" key="4">
    <source>
        <dbReference type="ARBA" id="ARBA00022475"/>
    </source>
</evidence>
<keyword evidence="5 12" id="KW-0812">Transmembrane</keyword>
<feature type="transmembrane region" description="Helical" evidence="12">
    <location>
        <begin position="154"/>
        <end position="177"/>
    </location>
</feature>
<dbReference type="KEGG" id="sace:GIY23_00410"/>
<evidence type="ECO:0000256" key="3">
    <source>
        <dbReference type="ARBA" id="ARBA00022448"/>
    </source>
</evidence>
<name>A0A5Q3Q180_9PSEU</name>
<comment type="function">
    <text evidence="9">May be a proton symporter involved in the uptake of osmolytes such as proline and glycine betaine.</text>
</comment>
<keyword evidence="3" id="KW-0813">Transport</keyword>
<keyword evidence="7 12" id="KW-1133">Transmembrane helix</keyword>
<feature type="transmembrane region" description="Helical" evidence="12">
    <location>
        <begin position="406"/>
        <end position="422"/>
    </location>
</feature>
<feature type="transmembrane region" description="Helical" evidence="12">
    <location>
        <begin position="113"/>
        <end position="133"/>
    </location>
</feature>
<keyword evidence="15" id="KW-1185">Reference proteome</keyword>
<dbReference type="InterPro" id="IPR036259">
    <property type="entry name" value="MFS_trans_sf"/>
</dbReference>
<dbReference type="Gene3D" id="1.20.1250.20">
    <property type="entry name" value="MFS general substrate transporter like domains"/>
    <property type="match status" value="2"/>
</dbReference>
<evidence type="ECO:0000256" key="11">
    <source>
        <dbReference type="SAM" id="MobiDB-lite"/>
    </source>
</evidence>
<evidence type="ECO:0000256" key="1">
    <source>
        <dbReference type="ARBA" id="ARBA00004651"/>
    </source>
</evidence>
<evidence type="ECO:0000256" key="7">
    <source>
        <dbReference type="ARBA" id="ARBA00022989"/>
    </source>
</evidence>
<evidence type="ECO:0000256" key="10">
    <source>
        <dbReference type="ARBA" id="ARBA00039918"/>
    </source>
</evidence>
<evidence type="ECO:0000313" key="14">
    <source>
        <dbReference type="EMBL" id="QGK68242.1"/>
    </source>
</evidence>
<gene>
    <name evidence="14" type="ORF">GIY23_00410</name>
</gene>
<dbReference type="InterPro" id="IPR051084">
    <property type="entry name" value="H+-coupled_symporters"/>
</dbReference>
<feature type="domain" description="Major facilitator superfamily (MFS) profile" evidence="13">
    <location>
        <begin position="18"/>
        <end position="427"/>
    </location>
</feature>
<dbReference type="InterPro" id="IPR005829">
    <property type="entry name" value="Sugar_transporter_CS"/>
</dbReference>
<proteinExistence type="inferred from homology"/>
<dbReference type="PROSITE" id="PS50850">
    <property type="entry name" value="MFS"/>
    <property type="match status" value="1"/>
</dbReference>
<sequence>MNAPQSASTVPLRSRRKAVVAASIGNFIEWFEFALYGFFAAAIAMNFFPGGDGGSLIPTFAAFGVSFIARPVGALVFGHFGDRMGRRGTLAVSILGMSAATFVIGILPSYETLGIVAPIMLVLARVVQGFSAGGEFGGATAFMVEYAPSNRRGLYASWQFFTQFVGGFMAAAVGAGLSSVLTEADLNAWGWRVPFIVTLPLGVIGFYLRLKLDETPQFTQDKQESHTAEAPLREVLRDYWLSMLKVMGLLITGTTSTYMIQAFLPAYLVEELGMSSAQMFTGMLTGMVLLCALIPVWALLSDRWGRRKPLLVISPLLMVICAVPVFALFQQATFLATMIGYIVLAVVLSPLTGALAITLADAFPTRVRYSGLSVVYSVGVSIFGGFTPLIFAYLVEATGNPISPGYYLAGTAVVSLIAALLYREVSSGGASEVAEQKDGAEPATSREGA</sequence>
<feature type="transmembrane region" description="Helical" evidence="12">
    <location>
        <begin position="338"/>
        <end position="360"/>
    </location>
</feature>
<feature type="transmembrane region" description="Helical" evidence="12">
    <location>
        <begin position="89"/>
        <end position="107"/>
    </location>
</feature>
<dbReference type="InterPro" id="IPR020846">
    <property type="entry name" value="MFS_dom"/>
</dbReference>
<dbReference type="GO" id="GO:0015293">
    <property type="term" value="F:symporter activity"/>
    <property type="evidence" value="ECO:0007669"/>
    <property type="project" value="UniProtKB-KW"/>
</dbReference>
<evidence type="ECO:0000259" key="13">
    <source>
        <dbReference type="PROSITE" id="PS50850"/>
    </source>
</evidence>
<evidence type="ECO:0000256" key="6">
    <source>
        <dbReference type="ARBA" id="ARBA00022847"/>
    </source>
</evidence>
<feature type="transmembrane region" description="Helical" evidence="12">
    <location>
        <begin position="189"/>
        <end position="208"/>
    </location>
</feature>